<dbReference type="PANTHER" id="PTHR30344">
    <property type="entry name" value="6-PHOSPHOGLUCONOLACTONASE-RELATED"/>
    <property type="match status" value="1"/>
</dbReference>
<dbReference type="Pfam" id="PF10282">
    <property type="entry name" value="Lactonase"/>
    <property type="match status" value="1"/>
</dbReference>
<feature type="signal peptide" evidence="4">
    <location>
        <begin position="1"/>
        <end position="18"/>
    </location>
</feature>
<dbReference type="EMBL" id="QKZK01000005">
    <property type="protein sequence ID" value="PZX19272.1"/>
    <property type="molecule type" value="Genomic_DNA"/>
</dbReference>
<comment type="caution">
    <text evidence="5">The sequence shown here is derived from an EMBL/GenBank/DDBJ whole genome shotgun (WGS) entry which is preliminary data.</text>
</comment>
<keyword evidence="2" id="KW-0119">Carbohydrate metabolism</keyword>
<feature type="region of interest" description="Disordered" evidence="3">
    <location>
        <begin position="153"/>
        <end position="175"/>
    </location>
</feature>
<dbReference type="Proteomes" id="UP000249239">
    <property type="component" value="Unassembled WGS sequence"/>
</dbReference>
<name>A0A2W7P791_9BACT</name>
<reference evidence="5 6" key="1">
    <citation type="submission" date="2018-06" db="EMBL/GenBank/DDBJ databases">
        <title>Genomic Encyclopedia of Archaeal and Bacterial Type Strains, Phase II (KMG-II): from individual species to whole genera.</title>
        <authorList>
            <person name="Goeker M."/>
        </authorList>
    </citation>
    <scope>NUCLEOTIDE SEQUENCE [LARGE SCALE GENOMIC DNA]</scope>
    <source>
        <strain evidence="5 6">DSM 6779</strain>
    </source>
</reference>
<accession>A0A2W7P791</accession>
<dbReference type="PANTHER" id="PTHR30344:SF1">
    <property type="entry name" value="6-PHOSPHOGLUCONOLACTONASE"/>
    <property type="match status" value="1"/>
</dbReference>
<dbReference type="InterPro" id="IPR011048">
    <property type="entry name" value="Haem_d1_sf"/>
</dbReference>
<keyword evidence="2" id="KW-0313">Glucose metabolism</keyword>
<evidence type="ECO:0000256" key="3">
    <source>
        <dbReference type="SAM" id="MobiDB-lite"/>
    </source>
</evidence>
<dbReference type="InterPro" id="IPR050282">
    <property type="entry name" value="Cycloisomerase_2"/>
</dbReference>
<evidence type="ECO:0000313" key="6">
    <source>
        <dbReference type="Proteomes" id="UP000249239"/>
    </source>
</evidence>
<dbReference type="SUPFAM" id="SSF51004">
    <property type="entry name" value="C-terminal (heme d1) domain of cytochrome cd1-nitrite reductase"/>
    <property type="match status" value="1"/>
</dbReference>
<protein>
    <submittedName>
        <fullName evidence="5">6-phosphogluconolactonase</fullName>
    </submittedName>
</protein>
<dbReference type="InterPro" id="IPR019405">
    <property type="entry name" value="Lactonase_7-beta_prop"/>
</dbReference>
<dbReference type="Gene3D" id="2.130.10.10">
    <property type="entry name" value="YVTN repeat-like/Quinoprotein amine dehydrogenase"/>
    <property type="match status" value="1"/>
</dbReference>
<feature type="chain" id="PRO_5016116871" evidence="4">
    <location>
        <begin position="19"/>
        <end position="371"/>
    </location>
</feature>
<dbReference type="GO" id="GO:0006006">
    <property type="term" value="P:glucose metabolic process"/>
    <property type="evidence" value="ECO:0007669"/>
    <property type="project" value="UniProtKB-KW"/>
</dbReference>
<proteinExistence type="inferred from homology"/>
<gene>
    <name evidence="5" type="ORF">LX69_00941</name>
</gene>
<keyword evidence="4" id="KW-0732">Signal</keyword>
<dbReference type="InterPro" id="IPR015943">
    <property type="entry name" value="WD40/YVTN_repeat-like_dom_sf"/>
</dbReference>
<evidence type="ECO:0000256" key="1">
    <source>
        <dbReference type="ARBA" id="ARBA00005564"/>
    </source>
</evidence>
<dbReference type="AlphaFoldDB" id="A0A2W7P791"/>
<dbReference type="PROSITE" id="PS51257">
    <property type="entry name" value="PROKAR_LIPOPROTEIN"/>
    <property type="match status" value="1"/>
</dbReference>
<evidence type="ECO:0000256" key="2">
    <source>
        <dbReference type="ARBA" id="ARBA00022526"/>
    </source>
</evidence>
<sequence length="371" mass="40238">MNKLNALVFFGILLFVSACRVSQPIDNTVRFYIGTYTSSGSEGIYMARFDTLTGMVSADTLLARLPNPSYLNLSADGQWLMAVSESGGVAPNVFSYRVQPNGELVLADTLRYNGQGACYVSEYAAGAWVVSNYGSGSVTFIKTDSLGKFRPDGQQVQHVGSGPNADRQQQPHAHSAMVDPAGRYVYVADLGTDRMMVYNPHGDTVRCVAQIATASGSGPRHFAFHPSSKVMATLNELHQTVDVWMPDSTGVYADLCHTVLLLPDTLRDGGTAADIHFSPDGRFLYASNRGNHAVVAFAVDANSFELTPVQHYLEGISRPRNFVIDPSGRFLLVANQDGDNIVVLQRDLHTGLLSPTGHQLEVKSPVCLKFD</sequence>
<organism evidence="5 6">
    <name type="scientific">Breznakibacter xylanolyticus</name>
    <dbReference type="NCBI Taxonomy" id="990"/>
    <lineage>
        <taxon>Bacteria</taxon>
        <taxon>Pseudomonadati</taxon>
        <taxon>Bacteroidota</taxon>
        <taxon>Bacteroidia</taxon>
        <taxon>Marinilabiliales</taxon>
        <taxon>Marinilabiliaceae</taxon>
        <taxon>Breznakibacter</taxon>
    </lineage>
</organism>
<dbReference type="GO" id="GO:0005829">
    <property type="term" value="C:cytosol"/>
    <property type="evidence" value="ECO:0007669"/>
    <property type="project" value="TreeGrafter"/>
</dbReference>
<dbReference type="GO" id="GO:0017057">
    <property type="term" value="F:6-phosphogluconolactonase activity"/>
    <property type="evidence" value="ECO:0007669"/>
    <property type="project" value="TreeGrafter"/>
</dbReference>
<comment type="similarity">
    <text evidence="1">Belongs to the cycloisomerase 2 family.</text>
</comment>
<dbReference type="RefSeq" id="WP_170124238.1">
    <property type="nucleotide sequence ID" value="NZ_QKZK01000005.1"/>
</dbReference>
<evidence type="ECO:0000313" key="5">
    <source>
        <dbReference type="EMBL" id="PZX19272.1"/>
    </source>
</evidence>
<evidence type="ECO:0000256" key="4">
    <source>
        <dbReference type="SAM" id="SignalP"/>
    </source>
</evidence>
<keyword evidence="6" id="KW-1185">Reference proteome</keyword>